<proteinExistence type="predicted"/>
<feature type="transmembrane region" description="Helical" evidence="2">
    <location>
        <begin position="709"/>
        <end position="735"/>
    </location>
</feature>
<gene>
    <name evidence="3" type="ORF">FHX81_1554</name>
</gene>
<keyword evidence="2" id="KW-1133">Transmembrane helix</keyword>
<name>A0A543J8V3_9PSEU</name>
<reference evidence="3 4" key="1">
    <citation type="submission" date="2019-06" db="EMBL/GenBank/DDBJ databases">
        <title>Sequencing the genomes of 1000 actinobacteria strains.</title>
        <authorList>
            <person name="Klenk H.-P."/>
        </authorList>
    </citation>
    <scope>NUCLEOTIDE SEQUENCE [LARGE SCALE GENOMIC DNA]</scope>
    <source>
        <strain evidence="3 4">DSM 45456</strain>
    </source>
</reference>
<comment type="caution">
    <text evidence="3">The sequence shown here is derived from an EMBL/GenBank/DDBJ whole genome shotgun (WGS) entry which is preliminary data.</text>
</comment>
<feature type="repeat" description="WD" evidence="1">
    <location>
        <begin position="1057"/>
        <end position="1089"/>
    </location>
</feature>
<feature type="transmembrane region" description="Helical" evidence="2">
    <location>
        <begin position="518"/>
        <end position="540"/>
    </location>
</feature>
<feature type="repeat" description="WD" evidence="1">
    <location>
        <begin position="1090"/>
        <end position="1126"/>
    </location>
</feature>
<feature type="transmembrane region" description="Helical" evidence="2">
    <location>
        <begin position="637"/>
        <end position="658"/>
    </location>
</feature>
<dbReference type="AlphaFoldDB" id="A0A543J8V3"/>
<dbReference type="PROSITE" id="PS50294">
    <property type="entry name" value="WD_REPEATS_REGION"/>
    <property type="match status" value="1"/>
</dbReference>
<dbReference type="SUPFAM" id="SSF52540">
    <property type="entry name" value="P-loop containing nucleoside triphosphate hydrolases"/>
    <property type="match status" value="1"/>
</dbReference>
<keyword evidence="4" id="KW-1185">Reference proteome</keyword>
<dbReference type="PANTHER" id="PTHR19879">
    <property type="entry name" value="TRANSCRIPTION INITIATION FACTOR TFIID"/>
    <property type="match status" value="1"/>
</dbReference>
<accession>A0A543J8V3</accession>
<dbReference type="EMBL" id="VFPP01000001">
    <property type="protein sequence ID" value="TQM79251.1"/>
    <property type="molecule type" value="Genomic_DNA"/>
</dbReference>
<dbReference type="Gene3D" id="3.40.50.300">
    <property type="entry name" value="P-loop containing nucleotide triphosphate hydrolases"/>
    <property type="match status" value="1"/>
</dbReference>
<feature type="transmembrane region" description="Helical" evidence="2">
    <location>
        <begin position="473"/>
        <end position="497"/>
    </location>
</feature>
<dbReference type="InterPro" id="IPR015943">
    <property type="entry name" value="WD40/YVTN_repeat-like_dom_sf"/>
</dbReference>
<feature type="transmembrane region" description="Helical" evidence="2">
    <location>
        <begin position="609"/>
        <end position="631"/>
    </location>
</feature>
<feature type="transmembrane region" description="Helical" evidence="2">
    <location>
        <begin position="68"/>
        <end position="87"/>
    </location>
</feature>
<feature type="transmembrane region" description="Helical" evidence="2">
    <location>
        <begin position="679"/>
        <end position="703"/>
    </location>
</feature>
<evidence type="ECO:0000313" key="3">
    <source>
        <dbReference type="EMBL" id="TQM79251.1"/>
    </source>
</evidence>
<evidence type="ECO:0000313" key="4">
    <source>
        <dbReference type="Proteomes" id="UP000316628"/>
    </source>
</evidence>
<dbReference type="SUPFAM" id="SSF50978">
    <property type="entry name" value="WD40 repeat-like"/>
    <property type="match status" value="1"/>
</dbReference>
<sequence length="1126" mass="120593">MSERVHNRIEGPVTGTAVMAGVIEGDVVVTTRTARAEAPWQVIVALVSLSLVSVSLAVWAVLSLEAAGRLVAVVLVLLSVSLVWWSFRAGRTATPLEERVTALRAEVVGQWRAEAAARGLQRPRPLRLRWRPTSRRARVGSAPAPPVGSLAMDPEDLRPVAHDLATAFLDGPHHQLVVLGEPGSGKTTLALLFTLAAASHDLVPVLLPVSGWHPHDPATGTGERVERWIARRVGADYGPVAEGVPVARLLPVLDGLDEMPPESLGAALKELERAAEAGLRMVLTCRGAEFEAAVVEVGALTRAAVVDIEPVRPEDVRTYLTQAEVEGLGPDRWRGVTEALTGDPGGPVAGALSTPLMISLARRVYQRPGDDPGKLTRLRTRRQVEHHLLDQFLVTVYPRDSDRARARRWLSFLAHHLRDRIGGTELEWWRLARAVPGTVMTAMVTGAVTLLGVLVGAVLTMPNAESMESVYGAAWGGVVGLAVGFLAGLNTARAAHAPDLPSRHRPGVVAARGVGRDIVTITAMLCGTAAVLLLGAFVFARPVAFEISAGIRDFVFDIPAWRSEKNVLTVLLLALIVIGIAVLTNGVGAGRAGMPHRGAPTARRLLQSLLTGSMAGLLVGTPWLIFGGIVQEMDAGARFWLSTAMLVGVPLAIGRWLAAPAPWRIAPSPLSVLRADRTATLLTGAVGGVCSGLVITAVVTLIAESPEGMLLWAVLVGSLTAVIAVFGTGTAWSVYVPARMWLALRGHLPWRLTSFLRDAHAKGILRSTGPAYQLRHNLLRDYLADHWQDTRIAGPAPLRIPRAHPALALIAAAALLTAATTLVEAQTPLHRVYYLDNYDSYWHAPTLLFSADGQRMSASAESGGWGAWEVESGSSVTGVPVTDYSTRRMGIDEKGEWCTLYREGVVKRVRCLEPALGPSESRRLEALIEDFSDEDFVVISPDGAKLAVAGLHGSLSLVELDFTAPTMTTVARTVGPSLQYAMTFSANSRVLAVANVDSISVIGIDVPRAWSQSNPGIVVDMAVSNDGEHVSTTDEDGRIHLWTRDGKHSVTTSRYASTAFSPDSRILAVAGEDGEITLWDTANRERTGVLDTHRTPIDDLAFSPDGRMLATAHGGRRVYLWHMSMP</sequence>
<keyword evidence="2" id="KW-0812">Transmembrane</keyword>
<dbReference type="InterPro" id="IPR001680">
    <property type="entry name" value="WD40_rpt"/>
</dbReference>
<dbReference type="Gene3D" id="2.130.10.10">
    <property type="entry name" value="YVTN repeat-like/Quinoprotein amine dehydrogenase"/>
    <property type="match status" value="2"/>
</dbReference>
<dbReference type="Proteomes" id="UP000316628">
    <property type="component" value="Unassembled WGS sequence"/>
</dbReference>
<feature type="transmembrane region" description="Helical" evidence="2">
    <location>
        <begin position="806"/>
        <end position="823"/>
    </location>
</feature>
<evidence type="ECO:0000256" key="1">
    <source>
        <dbReference type="PROSITE-ProRule" id="PRU00221"/>
    </source>
</evidence>
<feature type="transmembrane region" description="Helical" evidence="2">
    <location>
        <begin position="567"/>
        <end position="588"/>
    </location>
</feature>
<evidence type="ECO:0000256" key="2">
    <source>
        <dbReference type="SAM" id="Phobius"/>
    </source>
</evidence>
<protein>
    <submittedName>
        <fullName evidence="3">WD domain G-beta repeat uncharacterized protein</fullName>
    </submittedName>
</protein>
<dbReference type="InterPro" id="IPR027417">
    <property type="entry name" value="P-loop_NTPase"/>
</dbReference>
<organism evidence="3 4">
    <name type="scientific">Saccharothrix saharensis</name>
    <dbReference type="NCBI Taxonomy" id="571190"/>
    <lineage>
        <taxon>Bacteria</taxon>
        <taxon>Bacillati</taxon>
        <taxon>Actinomycetota</taxon>
        <taxon>Actinomycetes</taxon>
        <taxon>Pseudonocardiales</taxon>
        <taxon>Pseudonocardiaceae</taxon>
        <taxon>Saccharothrix</taxon>
    </lineage>
</organism>
<dbReference type="Pfam" id="PF00400">
    <property type="entry name" value="WD40"/>
    <property type="match status" value="3"/>
</dbReference>
<feature type="transmembrane region" description="Helical" evidence="2">
    <location>
        <begin position="439"/>
        <end position="461"/>
    </location>
</feature>
<dbReference type="InterPro" id="IPR036322">
    <property type="entry name" value="WD40_repeat_dom_sf"/>
</dbReference>
<keyword evidence="1" id="KW-0853">WD repeat</keyword>
<dbReference type="SMART" id="SM00320">
    <property type="entry name" value="WD40"/>
    <property type="match status" value="3"/>
</dbReference>
<dbReference type="PANTHER" id="PTHR19879:SF9">
    <property type="entry name" value="TRANSCRIPTION INITIATION FACTOR TFIID SUBUNIT 5"/>
    <property type="match status" value="1"/>
</dbReference>
<feature type="transmembrane region" description="Helical" evidence="2">
    <location>
        <begin position="42"/>
        <end position="62"/>
    </location>
</feature>
<dbReference type="PROSITE" id="PS50082">
    <property type="entry name" value="WD_REPEATS_2"/>
    <property type="match status" value="2"/>
</dbReference>
<keyword evidence="2" id="KW-0472">Membrane</keyword>